<protein>
    <submittedName>
        <fullName evidence="1">Uncharacterized protein</fullName>
    </submittedName>
</protein>
<name>A0A7H0SQ98_9CORY</name>
<keyword evidence="2" id="KW-1185">Reference proteome</keyword>
<dbReference type="AlphaFoldDB" id="A0A7H0SQ98"/>
<accession>A0A7H0SQ98</accession>
<dbReference type="EMBL" id="CP046884">
    <property type="protein sequence ID" value="QNQ90723.1"/>
    <property type="molecule type" value="Genomic_DNA"/>
</dbReference>
<gene>
    <name evidence="1" type="ORF">GP475_08790</name>
</gene>
<proteinExistence type="predicted"/>
<evidence type="ECO:0000313" key="2">
    <source>
        <dbReference type="Proteomes" id="UP000516320"/>
    </source>
</evidence>
<dbReference type="KEGG" id="cpoy:GP475_08790"/>
<evidence type="ECO:0000313" key="1">
    <source>
        <dbReference type="EMBL" id="QNQ90723.1"/>
    </source>
</evidence>
<dbReference type="Proteomes" id="UP000516320">
    <property type="component" value="Chromosome"/>
</dbReference>
<sequence>MSAIRAAHRLLGLRGVPMQGRYLVVGSGWAGALLSQPNLFKVNEAGTDGLLRDATLGRLYGFTVVEDYAIDPYAAYALQRDAVTLATRVPVAPRGAAFSSTASADGFTLRYLHDYDPDHLQDRAVIDIFAGASVLDPQRIVKLTGKAGIEEAPATATPAGAA</sequence>
<reference evidence="1 2" key="1">
    <citation type="submission" date="2019-12" db="EMBL/GenBank/DDBJ databases">
        <title>Corynebacterium sp. nov., isolated from feces of the Anser Albifrons in China.</title>
        <authorList>
            <person name="Liu Q."/>
        </authorList>
    </citation>
    <scope>NUCLEOTIDE SEQUENCE [LARGE SCALE GENOMIC DNA]</scope>
    <source>
        <strain evidence="1 2">4H37-19</strain>
    </source>
</reference>
<organism evidence="1 2">
    <name type="scientific">Corynebacterium poyangense</name>
    <dbReference type="NCBI Taxonomy" id="2684405"/>
    <lineage>
        <taxon>Bacteria</taxon>
        <taxon>Bacillati</taxon>
        <taxon>Actinomycetota</taxon>
        <taxon>Actinomycetes</taxon>
        <taxon>Mycobacteriales</taxon>
        <taxon>Corynebacteriaceae</taxon>
        <taxon>Corynebacterium</taxon>
    </lineage>
</organism>